<name>A0A9P8UJB5_9PEZI</name>
<evidence type="ECO:0000259" key="2">
    <source>
        <dbReference type="Pfam" id="PF14564"/>
    </source>
</evidence>
<protein>
    <submittedName>
        <fullName evidence="3">Abundant perithecial protein</fullName>
    </submittedName>
</protein>
<feature type="domain" description="Calcium-dependent cell adhesion molecule 1 membrane-binding" evidence="2">
    <location>
        <begin position="95"/>
        <end position="202"/>
    </location>
</feature>
<feature type="domain" description="Calcium-dependent cell adhesion molecule N-terminal" evidence="1">
    <location>
        <begin position="10"/>
        <end position="88"/>
    </location>
</feature>
<keyword evidence="4" id="KW-1185">Reference proteome</keyword>
<dbReference type="GeneID" id="70131929"/>
<dbReference type="OrthoDB" id="4607847at2759"/>
<dbReference type="Proteomes" id="UP000758603">
    <property type="component" value="Unassembled WGS sequence"/>
</dbReference>
<dbReference type="EMBL" id="JAGPXC010000005">
    <property type="protein sequence ID" value="KAH6653083.1"/>
    <property type="molecule type" value="Genomic_DNA"/>
</dbReference>
<accession>A0A9P8UJB5</accession>
<dbReference type="InterPro" id="IPR038423">
    <property type="entry name" value="CAD_C_sf"/>
</dbReference>
<evidence type="ECO:0000313" key="4">
    <source>
        <dbReference type="Proteomes" id="UP000758603"/>
    </source>
</evidence>
<dbReference type="GO" id="GO:0098609">
    <property type="term" value="P:cell-cell adhesion"/>
    <property type="evidence" value="ECO:0007669"/>
    <property type="project" value="InterPro"/>
</dbReference>
<dbReference type="InterPro" id="IPR029283">
    <property type="entry name" value="Membrane-bd"/>
</dbReference>
<evidence type="ECO:0000313" key="3">
    <source>
        <dbReference type="EMBL" id="KAH6653083.1"/>
    </source>
</evidence>
<dbReference type="RefSeq" id="XP_045957360.1">
    <property type="nucleotide sequence ID" value="XM_046103037.1"/>
</dbReference>
<organism evidence="3 4">
    <name type="scientific">Truncatella angustata</name>
    <dbReference type="NCBI Taxonomy" id="152316"/>
    <lineage>
        <taxon>Eukaryota</taxon>
        <taxon>Fungi</taxon>
        <taxon>Dikarya</taxon>
        <taxon>Ascomycota</taxon>
        <taxon>Pezizomycotina</taxon>
        <taxon>Sordariomycetes</taxon>
        <taxon>Xylariomycetidae</taxon>
        <taxon>Amphisphaeriales</taxon>
        <taxon>Sporocadaceae</taxon>
        <taxon>Truncatella</taxon>
    </lineage>
</organism>
<dbReference type="PANTHER" id="PTHR38083:SF1">
    <property type="entry name" value="CALCIUM-DEPENDENT CELL ADHESION MOLECULE 1-RELATED"/>
    <property type="match status" value="1"/>
</dbReference>
<dbReference type="InterPro" id="IPR015059">
    <property type="entry name" value="Ca_cell_adhesion_N_dom"/>
</dbReference>
<dbReference type="Pfam" id="PF14564">
    <property type="entry name" value="Membrane_bind"/>
    <property type="match status" value="1"/>
</dbReference>
<dbReference type="GO" id="GO:0016020">
    <property type="term" value="C:membrane"/>
    <property type="evidence" value="ECO:0007669"/>
    <property type="project" value="InterPro"/>
</dbReference>
<sequence>MAAPSVPTGQVAFFTKADYSGDKHSYNIGDDKNLYPGSLNDSFNSAVVAYDTKVLAWQHANSSGVYKELEGENPSLSALGGLSRFKVIGNDVRVIAFKFTDETGGSARQYSLKLNAADVGEKILYSNEDDEFKLVGTIGETGPPVTTAIYLRNEHTGQYLSVGSVFFQWNAKTKQVDIVSNENFPKQLKEERTGPSKFVLTLISNKPSE</sequence>
<dbReference type="PANTHER" id="PTHR38083">
    <property type="entry name" value="CALCIUM-DEPENDENT CELL ADHESION MOLECULE 1-RELATED"/>
    <property type="match status" value="1"/>
</dbReference>
<dbReference type="Gene3D" id="2.60.40.1720">
    <property type="entry name" value="Calcium-dependent cell adhesion molecule-1"/>
    <property type="match status" value="1"/>
</dbReference>
<comment type="caution">
    <text evidence="3">The sequence shown here is derived from an EMBL/GenBank/DDBJ whole genome shotgun (WGS) entry which is preliminary data.</text>
</comment>
<evidence type="ECO:0000259" key="1">
    <source>
        <dbReference type="Pfam" id="PF08964"/>
    </source>
</evidence>
<dbReference type="Pfam" id="PF08964">
    <property type="entry name" value="Crystall_3"/>
    <property type="match status" value="1"/>
</dbReference>
<dbReference type="AlphaFoldDB" id="A0A9P8UJB5"/>
<dbReference type="Gene3D" id="2.60.20.10">
    <property type="entry name" value="Crystallins"/>
    <property type="match status" value="1"/>
</dbReference>
<dbReference type="InterPro" id="IPR052885">
    <property type="entry name" value="Dictyostelium_CAD"/>
</dbReference>
<reference evidence="3" key="1">
    <citation type="journal article" date="2021" name="Nat. Commun.">
        <title>Genetic determinants of endophytism in the Arabidopsis root mycobiome.</title>
        <authorList>
            <person name="Mesny F."/>
            <person name="Miyauchi S."/>
            <person name="Thiergart T."/>
            <person name="Pickel B."/>
            <person name="Atanasova L."/>
            <person name="Karlsson M."/>
            <person name="Huettel B."/>
            <person name="Barry K.W."/>
            <person name="Haridas S."/>
            <person name="Chen C."/>
            <person name="Bauer D."/>
            <person name="Andreopoulos W."/>
            <person name="Pangilinan J."/>
            <person name="LaButti K."/>
            <person name="Riley R."/>
            <person name="Lipzen A."/>
            <person name="Clum A."/>
            <person name="Drula E."/>
            <person name="Henrissat B."/>
            <person name="Kohler A."/>
            <person name="Grigoriev I.V."/>
            <person name="Martin F.M."/>
            <person name="Hacquard S."/>
        </authorList>
    </citation>
    <scope>NUCLEOTIDE SEQUENCE</scope>
    <source>
        <strain evidence="3">MPI-SDFR-AT-0073</strain>
    </source>
</reference>
<proteinExistence type="predicted"/>
<gene>
    <name evidence="3" type="ORF">BKA67DRAFT_568521</name>
</gene>